<comment type="caution">
    <text evidence="2">The sequence shown here is derived from an EMBL/GenBank/DDBJ whole genome shotgun (WGS) entry which is preliminary data.</text>
</comment>
<keyword evidence="1" id="KW-0732">Signal</keyword>
<organism evidence="2 3">
    <name type="scientific">Paenibacillus glycanilyticus</name>
    <dbReference type="NCBI Taxonomy" id="126569"/>
    <lineage>
        <taxon>Bacteria</taxon>
        <taxon>Bacillati</taxon>
        <taxon>Bacillota</taxon>
        <taxon>Bacilli</taxon>
        <taxon>Bacillales</taxon>
        <taxon>Paenibacillaceae</taxon>
        <taxon>Paenibacillus</taxon>
    </lineage>
</organism>
<evidence type="ECO:0000313" key="2">
    <source>
        <dbReference type="EMBL" id="GMK43687.1"/>
    </source>
</evidence>
<feature type="signal peptide" evidence="1">
    <location>
        <begin position="1"/>
        <end position="36"/>
    </location>
</feature>
<keyword evidence="3" id="KW-1185">Reference proteome</keyword>
<reference evidence="2 3" key="1">
    <citation type="submission" date="2023-05" db="EMBL/GenBank/DDBJ databases">
        <title>Draft genome of Paenibacillus sp. CCS26.</title>
        <authorList>
            <person name="Akita H."/>
            <person name="Shinto Y."/>
            <person name="Kimura Z."/>
        </authorList>
    </citation>
    <scope>NUCLEOTIDE SEQUENCE [LARGE SCALE GENOMIC DNA]</scope>
    <source>
        <strain evidence="2 3">CCS26</strain>
    </source>
</reference>
<name>A0ABQ6NHL0_9BACL</name>
<protein>
    <submittedName>
        <fullName evidence="2">Uncharacterized protein</fullName>
    </submittedName>
</protein>
<dbReference type="RefSeq" id="WP_317978909.1">
    <property type="nucleotide sequence ID" value="NZ_BTCL01000002.1"/>
</dbReference>
<proteinExistence type="predicted"/>
<sequence length="330" mass="36342">MIRNQRLSLVNRPFKMVVSAFLALLLFGAAVMPAFAASPGKTVNASATLAYSLKGLRHNLAVQKAYIASKYLYVTQRSGGTVYLSRLLMKGSTATYVDEMTITNSGHGQTLDMYTYKDVDYFYFSSKADPSTSYDWSLQVARLKYSAGKKYDYTGLRRFTYLNYANKTGKRLGDTYRVDGGGNSAYTIFRVQTSQGSVTWSIYNTAALNKLLDGSEQVRMDSAAAKKACVSSFTQSGSRIVRPNGSFQGMDMLGSTKIFTSGGAEGQTPSIALMSQTGAYKSLVKITNVGKHEIEGVQTKNGRVYFTIVTDPKNKKDTQKVYYVPESKFN</sequence>
<feature type="chain" id="PRO_5047480154" evidence="1">
    <location>
        <begin position="37"/>
        <end position="330"/>
    </location>
</feature>
<evidence type="ECO:0000313" key="3">
    <source>
        <dbReference type="Proteomes" id="UP001285921"/>
    </source>
</evidence>
<dbReference type="EMBL" id="BTCL01000002">
    <property type="protein sequence ID" value="GMK43687.1"/>
    <property type="molecule type" value="Genomic_DNA"/>
</dbReference>
<accession>A0ABQ6NHL0</accession>
<evidence type="ECO:0000256" key="1">
    <source>
        <dbReference type="SAM" id="SignalP"/>
    </source>
</evidence>
<dbReference type="Proteomes" id="UP001285921">
    <property type="component" value="Unassembled WGS sequence"/>
</dbReference>
<gene>
    <name evidence="2" type="ORF">PghCCS26_08140</name>
</gene>